<name>A0A1M5QJC9_9EURY</name>
<dbReference type="SUPFAM" id="SSF53448">
    <property type="entry name" value="Nucleotide-diphospho-sugar transferases"/>
    <property type="match status" value="1"/>
</dbReference>
<dbReference type="PANTHER" id="PTHR46390">
    <property type="entry name" value="MANNOSE-1-PHOSPHATE GUANYLYLTRANSFERASE"/>
    <property type="match status" value="1"/>
</dbReference>
<dbReference type="SUPFAM" id="SSF159283">
    <property type="entry name" value="Guanosine diphospho-D-mannose pyrophosphorylase/mannose-6-phosphate isomerase linker domain"/>
    <property type="match status" value="1"/>
</dbReference>
<keyword evidence="3" id="KW-0548">Nucleotidyltransferase</keyword>
<dbReference type="GO" id="GO:0004475">
    <property type="term" value="F:mannose-1-phosphate guanylyltransferase (GTP) activity"/>
    <property type="evidence" value="ECO:0007669"/>
    <property type="project" value="InterPro"/>
</dbReference>
<dbReference type="CDD" id="cd02509">
    <property type="entry name" value="GDP-M1P_Guanylyltransferase"/>
    <property type="match status" value="1"/>
</dbReference>
<dbReference type="OrthoDB" id="5825at2157"/>
<dbReference type="InterPro" id="IPR029044">
    <property type="entry name" value="Nucleotide-diphossugar_trans"/>
</dbReference>
<dbReference type="STRING" id="43928.SAMN05443636_1934"/>
<evidence type="ECO:0000313" key="4">
    <source>
        <dbReference type="Proteomes" id="UP000184357"/>
    </source>
</evidence>
<dbReference type="InterPro" id="IPR005835">
    <property type="entry name" value="NTP_transferase_dom"/>
</dbReference>
<dbReference type="Pfam" id="PF00483">
    <property type="entry name" value="NTP_transferase"/>
    <property type="match status" value="1"/>
</dbReference>
<dbReference type="Gene3D" id="3.90.550.10">
    <property type="entry name" value="Spore Coat Polysaccharide Biosynthesis Protein SpsA, Chain A"/>
    <property type="match status" value="1"/>
</dbReference>
<accession>A0A1M5QJC9</accession>
<proteinExistence type="predicted"/>
<dbReference type="AlphaFoldDB" id="A0A1M5QJC9"/>
<reference evidence="3 4" key="1">
    <citation type="submission" date="2016-11" db="EMBL/GenBank/DDBJ databases">
        <authorList>
            <person name="Jaros S."/>
            <person name="Januszkiewicz K."/>
            <person name="Wedrychowicz H."/>
        </authorList>
    </citation>
    <scope>NUCLEOTIDE SEQUENCE [LARGE SCALE GENOMIC DNA]</scope>
    <source>
        <strain evidence="3 4">DSM 9297</strain>
    </source>
</reference>
<gene>
    <name evidence="3" type="ORF">SAMN05443636_1934</name>
</gene>
<keyword evidence="4" id="KW-1185">Reference proteome</keyword>
<dbReference type="RefSeq" id="WP_073308943.1">
    <property type="nucleotide sequence ID" value="NZ_FQWV01000004.1"/>
</dbReference>
<dbReference type="Proteomes" id="UP000184357">
    <property type="component" value="Unassembled WGS sequence"/>
</dbReference>
<sequence>MNRPVVAVILAGGTGSRLYPASRSDRPKQFLALGGDDDRSLLARTAARTGFADATLVATRPEFAAEVPEHAPDAEVVVEPVGRDTGPAALYATHRAREAVDGDPVVVVLPADHHVPDADAFEATMARGARVAGDTGRLVAFGVEPTRPATGYGYIEPGEERGGTGSAPAYRDLAAFHEKPDADTAAEYLDEGHYWNAGIFAWTPAALFREARGTPLGPLADALDGDDPDPEAGFWAVEPVSVDYAVMERAARAAVVPADFAWDDLGSWDALERVLDAGDPDGDGTDAADNAVAGDAEVLSVDAADNVVAGDDKHVSLVGVEGLCVVAYDDRVLVVPKEEAQRVRDAVDRLKEAGEF</sequence>
<dbReference type="InterPro" id="IPR051161">
    <property type="entry name" value="Mannose-6P_isomerase_type2"/>
</dbReference>
<dbReference type="PANTHER" id="PTHR46390:SF1">
    <property type="entry name" value="MANNOSE-1-PHOSPHATE GUANYLYLTRANSFERASE"/>
    <property type="match status" value="1"/>
</dbReference>
<dbReference type="GO" id="GO:0009298">
    <property type="term" value="P:GDP-mannose biosynthetic process"/>
    <property type="evidence" value="ECO:0007669"/>
    <property type="project" value="TreeGrafter"/>
</dbReference>
<organism evidence="3 4">
    <name type="scientific">Halobaculum gomorrense</name>
    <dbReference type="NCBI Taxonomy" id="43928"/>
    <lineage>
        <taxon>Archaea</taxon>
        <taxon>Methanobacteriati</taxon>
        <taxon>Methanobacteriota</taxon>
        <taxon>Stenosarchaea group</taxon>
        <taxon>Halobacteria</taxon>
        <taxon>Halobacteriales</taxon>
        <taxon>Haloferacaceae</taxon>
        <taxon>Halobaculum</taxon>
    </lineage>
</organism>
<feature type="domain" description="MannoseP isomerase/GMP-like beta-helix" evidence="2">
    <location>
        <begin position="297"/>
        <end position="350"/>
    </location>
</feature>
<evidence type="ECO:0000259" key="2">
    <source>
        <dbReference type="Pfam" id="PF22640"/>
    </source>
</evidence>
<dbReference type="InterPro" id="IPR054566">
    <property type="entry name" value="ManC/GMP-like_b-helix"/>
</dbReference>
<dbReference type="EMBL" id="FQWV01000004">
    <property type="protein sequence ID" value="SHH14234.1"/>
    <property type="molecule type" value="Genomic_DNA"/>
</dbReference>
<feature type="domain" description="Nucleotidyl transferase" evidence="1">
    <location>
        <begin position="7"/>
        <end position="274"/>
    </location>
</feature>
<dbReference type="Pfam" id="PF22640">
    <property type="entry name" value="ManC_GMP_beta-helix"/>
    <property type="match status" value="1"/>
</dbReference>
<protein>
    <submittedName>
        <fullName evidence="3">Mannose-1-phosphate guanylyltransferase</fullName>
    </submittedName>
</protein>
<dbReference type="InterPro" id="IPR049577">
    <property type="entry name" value="GMPP_N"/>
</dbReference>
<keyword evidence="3" id="KW-0808">Transferase</keyword>
<evidence type="ECO:0000259" key="1">
    <source>
        <dbReference type="Pfam" id="PF00483"/>
    </source>
</evidence>
<evidence type="ECO:0000313" key="3">
    <source>
        <dbReference type="EMBL" id="SHH14234.1"/>
    </source>
</evidence>